<dbReference type="RefSeq" id="WP_034675516.1">
    <property type="nucleotide sequence ID" value="NZ_FPAP01000001.1"/>
</dbReference>
<dbReference type="Gene3D" id="3.20.20.370">
    <property type="entry name" value="Glycoside hydrolase/deacetylase"/>
    <property type="match status" value="1"/>
</dbReference>
<dbReference type="STRING" id="236814.IX39_09320"/>
<evidence type="ECO:0000313" key="2">
    <source>
        <dbReference type="Proteomes" id="UP000028713"/>
    </source>
</evidence>
<proteinExistence type="predicted"/>
<reference evidence="1 2" key="1">
    <citation type="submission" date="2014-07" db="EMBL/GenBank/DDBJ databases">
        <title>Genome of Chryseobacterium formosense LMG 24722.</title>
        <authorList>
            <person name="Pipes S.E."/>
            <person name="Stropko S.J."/>
            <person name="Newman J.D."/>
        </authorList>
    </citation>
    <scope>NUCLEOTIDE SEQUENCE [LARGE SCALE GENOMIC DNA]</scope>
    <source>
        <strain evidence="1 2">LMG 24722</strain>
    </source>
</reference>
<gene>
    <name evidence="1" type="ORF">IX39_09320</name>
</gene>
<dbReference type="InterPro" id="IPR011330">
    <property type="entry name" value="Glyco_hydro/deAcase_b/a-brl"/>
</dbReference>
<evidence type="ECO:0000313" key="1">
    <source>
        <dbReference type="EMBL" id="KFF00802.1"/>
    </source>
</evidence>
<keyword evidence="2" id="KW-1185">Reference proteome</keyword>
<dbReference type="OrthoDB" id="1273893at2"/>
<accession>A0A085Z8N8</accession>
<dbReference type="SUPFAM" id="SSF88713">
    <property type="entry name" value="Glycoside hydrolase/deacetylase"/>
    <property type="match status" value="1"/>
</dbReference>
<dbReference type="Proteomes" id="UP000028713">
    <property type="component" value="Unassembled WGS sequence"/>
</dbReference>
<dbReference type="GO" id="GO:0005975">
    <property type="term" value="P:carbohydrate metabolic process"/>
    <property type="evidence" value="ECO:0007669"/>
    <property type="project" value="InterPro"/>
</dbReference>
<protein>
    <submittedName>
        <fullName evidence="1">Polysaccharide deacetylase</fullName>
    </submittedName>
</protein>
<dbReference type="EMBL" id="JPRP01000001">
    <property type="protein sequence ID" value="KFF00802.1"/>
    <property type="molecule type" value="Genomic_DNA"/>
</dbReference>
<dbReference type="AlphaFoldDB" id="A0A085Z8N8"/>
<sequence length="250" mass="29271">MILLTFNILNIEAETKNGTNSSDEERLKITESNTKAILRILDIHDTKASFFVEVSIAGKLQNLLKAISAQGHEIAFYNKDFSLAKIEEAKKSTQDFLEKQIKGIRQKNLQFSLEELKSIGFNYISNIDNANILFPFKRLKRSSEILEDNGVSIVPESISPYSQLPYNDFVFQVLPMQYYQNMVFETLKKDDFVLVYLDSWQFTDIHKYQFKIPFYRSYNLGKKMEDKLEVFLSWINEKELATSRMKDYIF</sequence>
<comment type="caution">
    <text evidence="1">The sequence shown here is derived from an EMBL/GenBank/DDBJ whole genome shotgun (WGS) entry which is preliminary data.</text>
</comment>
<name>A0A085Z8N8_9FLAO</name>
<dbReference type="eggNOG" id="COG0726">
    <property type="taxonomic scope" value="Bacteria"/>
</dbReference>
<organism evidence="1 2">
    <name type="scientific">Chryseobacterium formosense</name>
    <dbReference type="NCBI Taxonomy" id="236814"/>
    <lineage>
        <taxon>Bacteria</taxon>
        <taxon>Pseudomonadati</taxon>
        <taxon>Bacteroidota</taxon>
        <taxon>Flavobacteriia</taxon>
        <taxon>Flavobacteriales</taxon>
        <taxon>Weeksellaceae</taxon>
        <taxon>Chryseobacterium group</taxon>
        <taxon>Chryseobacterium</taxon>
    </lineage>
</organism>